<evidence type="ECO:0000313" key="1">
    <source>
        <dbReference type="EMBL" id="MBE5055265.1"/>
    </source>
</evidence>
<accession>A0ABR9R9A6</accession>
<comment type="caution">
    <text evidence="1">The sequence shown here is derived from an EMBL/GenBank/DDBJ whole genome shotgun (WGS) entry which is preliminary data.</text>
</comment>
<name>A0ABR9R9A6_9FIRM</name>
<proteinExistence type="predicted"/>
<reference evidence="1 2" key="1">
    <citation type="submission" date="2020-10" db="EMBL/GenBank/DDBJ databases">
        <title>ChiBAC.</title>
        <authorList>
            <person name="Zenner C."/>
            <person name="Hitch T.C.A."/>
            <person name="Clavel T."/>
        </authorList>
    </citation>
    <scope>NUCLEOTIDE SEQUENCE [LARGE SCALE GENOMIC DNA]</scope>
    <source>
        <strain evidence="1 2">DSM 107456</strain>
    </source>
</reference>
<dbReference type="Proteomes" id="UP000806211">
    <property type="component" value="Unassembled WGS sequence"/>
</dbReference>
<sequence length="110" mass="12595">MEVMEVAAKERLYNYEVSHPEFGVVTVQTIGPDSATLLAAERWGQKENWKYIVGGMSVRKCGRALEPTCRRCGKRTAEPGLCRDCRAAEEFTRRQMADIQTRDRRAGMRR</sequence>
<dbReference type="RefSeq" id="WP_193536700.1">
    <property type="nucleotide sequence ID" value="NZ_JADCKF010000003.1"/>
</dbReference>
<protein>
    <submittedName>
        <fullName evidence="1">Uncharacterized protein</fullName>
    </submittedName>
</protein>
<organism evidence="1 2">
    <name type="scientific">Pseudoflavonifractor gallinarum</name>
    <dbReference type="NCBI Taxonomy" id="2779352"/>
    <lineage>
        <taxon>Bacteria</taxon>
        <taxon>Bacillati</taxon>
        <taxon>Bacillota</taxon>
        <taxon>Clostridia</taxon>
        <taxon>Eubacteriales</taxon>
        <taxon>Oscillospiraceae</taxon>
        <taxon>Pseudoflavonifractor</taxon>
    </lineage>
</organism>
<gene>
    <name evidence="1" type="ORF">INF37_04540</name>
</gene>
<keyword evidence="2" id="KW-1185">Reference proteome</keyword>
<evidence type="ECO:0000313" key="2">
    <source>
        <dbReference type="Proteomes" id="UP000806211"/>
    </source>
</evidence>
<dbReference type="EMBL" id="JADCKF010000003">
    <property type="protein sequence ID" value="MBE5055265.1"/>
    <property type="molecule type" value="Genomic_DNA"/>
</dbReference>